<evidence type="ECO:0000256" key="1">
    <source>
        <dbReference type="ARBA" id="ARBA00001668"/>
    </source>
</evidence>
<dbReference type="InterPro" id="IPR000214">
    <property type="entry name" value="Znf_DNA_glyclase/AP_lyase"/>
</dbReference>
<dbReference type="GO" id="GO:0034039">
    <property type="term" value="F:8-oxo-7,8-dihydroguanine DNA N-glycosylase activity"/>
    <property type="evidence" value="ECO:0007669"/>
    <property type="project" value="TreeGrafter"/>
</dbReference>
<keyword evidence="11 15" id="KW-0456">Lyase</keyword>
<comment type="catalytic activity">
    <reaction evidence="1 15">
        <text>Hydrolysis of DNA containing ring-opened 7-methylguanine residues, releasing 2,6-diamino-4-hydroxy-5-(N-methyl)formamidopyrimidine.</text>
        <dbReference type="EC" id="3.2.2.23"/>
    </reaction>
</comment>
<comment type="subunit">
    <text evidence="3 15">Monomer.</text>
</comment>
<dbReference type="HAMAP" id="MF_00103">
    <property type="entry name" value="Fapy_DNA_glycosyl"/>
    <property type="match status" value="1"/>
</dbReference>
<feature type="active site" description="Schiff-base intermediate with DNA" evidence="15">
    <location>
        <position position="2"/>
    </location>
</feature>
<evidence type="ECO:0000256" key="15">
    <source>
        <dbReference type="HAMAP-Rule" id="MF_00103"/>
    </source>
</evidence>
<evidence type="ECO:0000313" key="18">
    <source>
        <dbReference type="EMBL" id="AAS73016.1"/>
    </source>
</evidence>
<dbReference type="InterPro" id="IPR020629">
    <property type="entry name" value="FPG_Glyclase"/>
</dbReference>
<feature type="active site" description="Proton donor; for delta-elimination activity" evidence="15">
    <location>
        <position position="259"/>
    </location>
</feature>
<dbReference type="SUPFAM" id="SSF46946">
    <property type="entry name" value="S13-like H2TH domain"/>
    <property type="match status" value="1"/>
</dbReference>
<gene>
    <name evidence="15" type="primary">mutM</name>
    <name evidence="15" type="synonym">fpg</name>
    <name evidence="18" type="ORF">Red20E09_11</name>
</gene>
<comment type="catalytic activity">
    <reaction evidence="14 15">
        <text>2'-deoxyribonucleotide-(2'-deoxyribose 5'-phosphate)-2'-deoxyribonucleotide-DNA = a 3'-end 2'-deoxyribonucleotide-(2,3-dehydro-2,3-deoxyribose 5'-phosphate)-DNA + a 5'-end 5'-phospho-2'-deoxyribonucleoside-DNA + H(+)</text>
        <dbReference type="Rhea" id="RHEA:66592"/>
        <dbReference type="Rhea" id="RHEA-COMP:13180"/>
        <dbReference type="Rhea" id="RHEA-COMP:16897"/>
        <dbReference type="Rhea" id="RHEA-COMP:17067"/>
        <dbReference type="ChEBI" id="CHEBI:15378"/>
        <dbReference type="ChEBI" id="CHEBI:136412"/>
        <dbReference type="ChEBI" id="CHEBI:157695"/>
        <dbReference type="ChEBI" id="CHEBI:167181"/>
        <dbReference type="EC" id="4.2.99.18"/>
    </reaction>
</comment>
<dbReference type="Gene3D" id="3.20.190.10">
    <property type="entry name" value="MutM-like, N-terminal"/>
    <property type="match status" value="1"/>
</dbReference>
<keyword evidence="5 15" id="KW-0227">DNA damage</keyword>
<dbReference type="PANTHER" id="PTHR22993">
    <property type="entry name" value="FORMAMIDOPYRIMIDINE-DNA GLYCOSYLASE"/>
    <property type="match status" value="1"/>
</dbReference>
<dbReference type="EC" id="4.2.99.18" evidence="15"/>
<keyword evidence="9 15" id="KW-0238">DNA-binding</keyword>
<dbReference type="PROSITE" id="PS51066">
    <property type="entry name" value="ZF_FPG_2"/>
    <property type="match status" value="1"/>
</dbReference>
<evidence type="ECO:0000259" key="17">
    <source>
        <dbReference type="PROSITE" id="PS51068"/>
    </source>
</evidence>
<feature type="active site" description="Proton donor; for beta-elimination activity" evidence="15">
    <location>
        <position position="57"/>
    </location>
</feature>
<evidence type="ECO:0000256" key="4">
    <source>
        <dbReference type="ARBA" id="ARBA00022723"/>
    </source>
</evidence>
<evidence type="ECO:0000256" key="14">
    <source>
        <dbReference type="ARBA" id="ARBA00044632"/>
    </source>
</evidence>
<evidence type="ECO:0000256" key="7">
    <source>
        <dbReference type="ARBA" id="ARBA00022801"/>
    </source>
</evidence>
<comment type="similarity">
    <text evidence="2 15">Belongs to the FPG family.</text>
</comment>
<dbReference type="PANTHER" id="PTHR22993:SF9">
    <property type="entry name" value="FORMAMIDOPYRIMIDINE-DNA GLYCOSYLASE"/>
    <property type="match status" value="1"/>
</dbReference>
<dbReference type="AlphaFoldDB" id="Q6Q953"/>
<keyword evidence="10 15" id="KW-0234">DNA repair</keyword>
<keyword evidence="13 15" id="KW-0326">Glycosidase</keyword>
<evidence type="ECO:0000256" key="6">
    <source>
        <dbReference type="ARBA" id="ARBA00022771"/>
    </source>
</evidence>
<dbReference type="SMART" id="SM01232">
    <property type="entry name" value="H2TH"/>
    <property type="match status" value="1"/>
</dbReference>
<dbReference type="FunFam" id="1.10.8.50:FF:000003">
    <property type="entry name" value="Formamidopyrimidine-DNA glycosylase"/>
    <property type="match status" value="1"/>
</dbReference>
<comment type="function">
    <text evidence="15">Involved in base excision repair of DNA damaged by oxidation or by mutagenic agents. Acts as DNA glycosylase that recognizes and removes damaged bases. Has a preference for oxidized purines, such as 7,8-dihydro-8-oxoguanine (8-oxoG). Has AP (apurinic/apyrimidinic) lyase activity and introduces nicks in the DNA strand. Cleaves the DNA backbone by beta-delta elimination to generate a single-strand break at the site of the removed base with both 3'- and 5'-phosphates.</text>
</comment>
<dbReference type="Pfam" id="PF01149">
    <property type="entry name" value="Fapy_DNA_glyco"/>
    <property type="match status" value="1"/>
</dbReference>
<evidence type="ECO:0000256" key="3">
    <source>
        <dbReference type="ARBA" id="ARBA00011245"/>
    </source>
</evidence>
<organism evidence="18">
    <name type="scientific">uncultured marine gamma proteobacterium EBAC20E09</name>
    <dbReference type="NCBI Taxonomy" id="266134"/>
    <lineage>
        <taxon>Bacteria</taxon>
        <taxon>Pseudomonadati</taxon>
        <taxon>Pseudomonadota</taxon>
        <taxon>Gammaproteobacteria</taxon>
        <taxon>SAR86 cluster</taxon>
        <taxon>environmental samples</taxon>
    </lineage>
</organism>
<evidence type="ECO:0000256" key="5">
    <source>
        <dbReference type="ARBA" id="ARBA00022763"/>
    </source>
</evidence>
<keyword evidence="8 15" id="KW-0862">Zinc</keyword>
<evidence type="ECO:0000256" key="13">
    <source>
        <dbReference type="ARBA" id="ARBA00023295"/>
    </source>
</evidence>
<feature type="binding site" evidence="15">
    <location>
        <position position="109"/>
    </location>
    <ligand>
        <name>DNA</name>
        <dbReference type="ChEBI" id="CHEBI:16991"/>
    </ligand>
</feature>
<dbReference type="InterPro" id="IPR035937">
    <property type="entry name" value="FPG_N"/>
</dbReference>
<accession>Q6Q953</accession>
<evidence type="ECO:0000256" key="9">
    <source>
        <dbReference type="ARBA" id="ARBA00023125"/>
    </source>
</evidence>
<evidence type="ECO:0000256" key="8">
    <source>
        <dbReference type="ARBA" id="ARBA00022833"/>
    </source>
</evidence>
<proteinExistence type="inferred from homology"/>
<feature type="active site" description="Proton donor" evidence="15">
    <location>
        <position position="3"/>
    </location>
</feature>
<dbReference type="SMART" id="SM00898">
    <property type="entry name" value="Fapy_DNA_glyco"/>
    <property type="match status" value="1"/>
</dbReference>
<dbReference type="SUPFAM" id="SSF57716">
    <property type="entry name" value="Glucocorticoid receptor-like (DNA-binding domain)"/>
    <property type="match status" value="1"/>
</dbReference>
<reference evidence="18" key="1">
    <citation type="journal article" date="2004" name="Environ. Microbiol.">
        <title>Different SAR86 subgroups harbour divergent proteorhodopsins.</title>
        <authorList>
            <person name="Sabehi G."/>
            <person name="Beja O."/>
            <person name="Suzuki M.T."/>
            <person name="Preston C.M."/>
            <person name="DeLong E.F."/>
        </authorList>
    </citation>
    <scope>NUCLEOTIDE SEQUENCE</scope>
</reference>
<dbReference type="CDD" id="cd08966">
    <property type="entry name" value="EcFpg-like_N"/>
    <property type="match status" value="1"/>
</dbReference>
<feature type="domain" description="Formamidopyrimidine-DNA glycosylase catalytic" evidence="17">
    <location>
        <begin position="2"/>
        <end position="112"/>
    </location>
</feature>
<keyword evidence="6 15" id="KW-0863">Zinc-finger</keyword>
<dbReference type="GO" id="GO:0006284">
    <property type="term" value="P:base-excision repair"/>
    <property type="evidence" value="ECO:0007669"/>
    <property type="project" value="InterPro"/>
</dbReference>
<comment type="caution">
    <text evidence="15">Lacks conserved residue(s) required for the propagation of feature annotation.</text>
</comment>
<keyword evidence="4 15" id="KW-0479">Metal-binding</keyword>
<dbReference type="InterPro" id="IPR015886">
    <property type="entry name" value="H2TH_FPG"/>
</dbReference>
<evidence type="ECO:0000256" key="10">
    <source>
        <dbReference type="ARBA" id="ARBA00023204"/>
    </source>
</evidence>
<dbReference type="InterPro" id="IPR012319">
    <property type="entry name" value="FPG_cat"/>
</dbReference>
<dbReference type="Gene3D" id="1.10.8.50">
    <property type="match status" value="1"/>
</dbReference>
<dbReference type="InterPro" id="IPR010979">
    <property type="entry name" value="Ribosomal_uS13-like_H2TH"/>
</dbReference>
<evidence type="ECO:0000256" key="2">
    <source>
        <dbReference type="ARBA" id="ARBA00009409"/>
    </source>
</evidence>
<dbReference type="GO" id="GO:0003684">
    <property type="term" value="F:damaged DNA binding"/>
    <property type="evidence" value="ECO:0007669"/>
    <property type="project" value="InterPro"/>
</dbReference>
<dbReference type="NCBIfam" id="TIGR00577">
    <property type="entry name" value="fpg"/>
    <property type="match status" value="1"/>
</dbReference>
<dbReference type="EMBL" id="AY552545">
    <property type="protein sequence ID" value="AAS73016.1"/>
    <property type="molecule type" value="Genomic_DNA"/>
</dbReference>
<dbReference type="GO" id="GO:0140078">
    <property type="term" value="F:class I DNA-(apurinic or apyrimidinic site) endonuclease activity"/>
    <property type="evidence" value="ECO:0007669"/>
    <property type="project" value="UniProtKB-EC"/>
</dbReference>
<name>Q6Q953_9GAMM</name>
<dbReference type="SUPFAM" id="SSF81624">
    <property type="entry name" value="N-terminal domain of MutM-like DNA repair proteins"/>
    <property type="match status" value="1"/>
</dbReference>
<keyword evidence="7 15" id="KW-0378">Hydrolase</keyword>
<comment type="cofactor">
    <cofactor evidence="15">
        <name>Zn(2+)</name>
        <dbReference type="ChEBI" id="CHEBI:29105"/>
    </cofactor>
    <text evidence="15">Binds 1 zinc ion per subunit.</text>
</comment>
<evidence type="ECO:0000259" key="16">
    <source>
        <dbReference type="PROSITE" id="PS51066"/>
    </source>
</evidence>
<dbReference type="Pfam" id="PF06831">
    <property type="entry name" value="H2TH"/>
    <property type="match status" value="1"/>
</dbReference>
<dbReference type="EC" id="3.2.2.23" evidence="15"/>
<dbReference type="NCBIfam" id="NF002211">
    <property type="entry name" value="PRK01103.1"/>
    <property type="match status" value="1"/>
</dbReference>
<dbReference type="PROSITE" id="PS51068">
    <property type="entry name" value="FPG_CAT"/>
    <property type="match status" value="1"/>
</dbReference>
<reference evidence="18" key="2">
    <citation type="submission" date="2005-12" db="EMBL/GenBank/DDBJ databases">
        <authorList>
            <person name="Sabehi G."/>
            <person name="Beja O."/>
        </authorList>
    </citation>
    <scope>NUCLEOTIDE SEQUENCE</scope>
</reference>
<sequence>MPELPEVETTVRAINKFENKRLLKVIIHNRNLRWKVDRIIEKKIDNKKVRSISRRAKYILIQFKDLFIMLHLGMSGNLRIQKNNNNYFKKHDHAEFVFKDEKIIFNDVRRFGSIHLTKNPYDHKLIKDLGIEPLSDQFDKDYLYRICSNSNLQIKKLLMDQKKIVGVGNIYASESLFLSNISPERICNRLSVKDCSNLSNSIKAVLNEAINMGGTTLKDFYSADGNQGYFKIKLNVYGRDGQPCNSCNNIITKKIIGQRSSFMCSECQN</sequence>
<feature type="domain" description="FPG-type" evidence="16">
    <location>
        <begin position="235"/>
        <end position="269"/>
    </location>
</feature>
<feature type="binding site" evidence="15">
    <location>
        <position position="91"/>
    </location>
    <ligand>
        <name>DNA</name>
        <dbReference type="ChEBI" id="CHEBI:16991"/>
    </ligand>
</feature>
<evidence type="ECO:0000256" key="12">
    <source>
        <dbReference type="ARBA" id="ARBA00023268"/>
    </source>
</evidence>
<keyword evidence="12 15" id="KW-0511">Multifunctional enzyme</keyword>
<dbReference type="GO" id="GO:0008270">
    <property type="term" value="F:zinc ion binding"/>
    <property type="evidence" value="ECO:0007669"/>
    <property type="project" value="UniProtKB-UniRule"/>
</dbReference>
<protein>
    <recommendedName>
        <fullName evidence="15">Formamidopyrimidine-DNA glycosylase</fullName>
        <shortName evidence="15">Fapy-DNA glycosylase</shortName>
        <ecNumber evidence="15">3.2.2.23</ecNumber>
    </recommendedName>
    <alternativeName>
        <fullName evidence="15">DNA-(apurinic or apyrimidinic site) lyase MutM</fullName>
        <shortName evidence="15">AP lyase MutM</shortName>
        <ecNumber evidence="15">4.2.99.18</ecNumber>
    </alternativeName>
</protein>
<evidence type="ECO:0000256" key="11">
    <source>
        <dbReference type="ARBA" id="ARBA00023239"/>
    </source>
</evidence>